<dbReference type="AlphaFoldDB" id="A0A0F3PZH2"/>
<dbReference type="EMBL" id="LAOD01000021">
    <property type="protein sequence ID" value="KJV85780.1"/>
    <property type="molecule type" value="Genomic_DNA"/>
</dbReference>
<organism evidence="1 2">
    <name type="scientific">Anaplasma phagocytophilum str. CRT53-1</name>
    <dbReference type="NCBI Taxonomy" id="1359157"/>
    <lineage>
        <taxon>Bacteria</taxon>
        <taxon>Pseudomonadati</taxon>
        <taxon>Pseudomonadota</taxon>
        <taxon>Alphaproteobacteria</taxon>
        <taxon>Rickettsiales</taxon>
        <taxon>Anaplasmataceae</taxon>
        <taxon>Anaplasma</taxon>
        <taxon>phagocytophilum group</taxon>
    </lineage>
</organism>
<proteinExistence type="predicted"/>
<accession>A0A0F3PZH2</accession>
<sequence>MTFLIGVCNSQRWKTIWRFHYVERALKTPLLSRSLKDLENVSGLCNLLHDI</sequence>
<protein>
    <submittedName>
        <fullName evidence="1">Uncharacterized protein</fullName>
    </submittedName>
</protein>
<evidence type="ECO:0000313" key="1">
    <source>
        <dbReference type="EMBL" id="KJV85780.1"/>
    </source>
</evidence>
<comment type="caution">
    <text evidence="1">The sequence shown here is derived from an EMBL/GenBank/DDBJ whole genome shotgun (WGS) entry which is preliminary data.</text>
</comment>
<gene>
    <name evidence="1" type="ORF">APHCRT_0937</name>
</gene>
<name>A0A0F3PZH2_ANAPH</name>
<dbReference type="PATRIC" id="fig|1359157.3.peg.716"/>
<dbReference type="Proteomes" id="UP000033722">
    <property type="component" value="Unassembled WGS sequence"/>
</dbReference>
<evidence type="ECO:0000313" key="2">
    <source>
        <dbReference type="Proteomes" id="UP000033722"/>
    </source>
</evidence>
<reference evidence="1 2" key="1">
    <citation type="submission" date="2015-01" db="EMBL/GenBank/DDBJ databases">
        <title>Genome Sequencing of Rickettsiales.</title>
        <authorList>
            <person name="Daugherty S.C."/>
            <person name="Su Q."/>
            <person name="Abolude K."/>
            <person name="Beier-Sexton M."/>
            <person name="Carlyon J.A."/>
            <person name="Carter R."/>
            <person name="Day N.P."/>
            <person name="Dumler S.J."/>
            <person name="Dyachenko V."/>
            <person name="Godinez A."/>
            <person name="Kurtti T.J."/>
            <person name="Lichay M."/>
            <person name="Mullins K.E."/>
            <person name="Ott S."/>
            <person name="Pappas-Brown V."/>
            <person name="Paris D.H."/>
            <person name="Patel P."/>
            <person name="Richards A.L."/>
            <person name="Sadzewicz L."/>
            <person name="Sears K."/>
            <person name="Seidman D."/>
            <person name="Sengamalay N."/>
            <person name="Stenos J."/>
            <person name="Tallon L.J."/>
            <person name="Vincent G."/>
            <person name="Fraser C.M."/>
            <person name="Munderloh U."/>
            <person name="Dunning-Hotopp J.C."/>
        </authorList>
    </citation>
    <scope>NUCLEOTIDE SEQUENCE [LARGE SCALE GENOMIC DNA]</scope>
    <source>
        <strain evidence="1 2">CRT53-1</strain>
    </source>
</reference>